<reference evidence="2" key="1">
    <citation type="submission" date="2022-12" db="EMBL/GenBank/DDBJ databases">
        <title>Polyphasic identification of a Novel Hot-Spring Cyanobacterium Ocullathermofonsia sinensis gen nov. sp. nov. and Genomic Insights on its Adaptations to the Thermal Habitat.</title>
        <authorList>
            <person name="Daroch M."/>
            <person name="Tang J."/>
            <person name="Jiang Y."/>
        </authorList>
    </citation>
    <scope>NUCLEOTIDE SEQUENCE</scope>
    <source>
        <strain evidence="2">PKUAC-SCTA174</strain>
    </source>
</reference>
<accession>A0A9E9C704</accession>
<dbReference type="AlphaFoldDB" id="A0A9E9C704"/>
<feature type="signal peptide" evidence="1">
    <location>
        <begin position="1"/>
        <end position="23"/>
    </location>
</feature>
<proteinExistence type="predicted"/>
<evidence type="ECO:0000313" key="2">
    <source>
        <dbReference type="EMBL" id="WAL59824.1"/>
    </source>
</evidence>
<protein>
    <submittedName>
        <fullName evidence="2">Uncharacterized protein</fullName>
    </submittedName>
</protein>
<organism evidence="2 3">
    <name type="scientific">Thermocoleostomius sinensis A174</name>
    <dbReference type="NCBI Taxonomy" id="2016057"/>
    <lineage>
        <taxon>Bacteria</taxon>
        <taxon>Bacillati</taxon>
        <taxon>Cyanobacteriota</taxon>
        <taxon>Cyanophyceae</taxon>
        <taxon>Oculatellales</taxon>
        <taxon>Oculatellaceae</taxon>
        <taxon>Thermocoleostomius</taxon>
    </lineage>
</organism>
<feature type="chain" id="PRO_5039668397" evidence="1">
    <location>
        <begin position="24"/>
        <end position="146"/>
    </location>
</feature>
<gene>
    <name evidence="2" type="ORF">OXH18_22055</name>
</gene>
<sequence>MKLLKSCALILTATVLLSAPSHARRQRIGTACYSVDAKRGWQYLQLSNTYSRVVSIRGEWTADVLNFGRVGPGGHTDIIEEDYSGFKYDATVPLGALLIGAPGSPYSWLNEPQTLSQPISNVAMRINDDDLALEDNFGSLQVCFSN</sequence>
<dbReference type="EMBL" id="CP113797">
    <property type="protein sequence ID" value="WAL59824.1"/>
    <property type="molecule type" value="Genomic_DNA"/>
</dbReference>
<keyword evidence="1" id="KW-0732">Signal</keyword>
<name>A0A9E9C704_9CYAN</name>
<evidence type="ECO:0000256" key="1">
    <source>
        <dbReference type="SAM" id="SignalP"/>
    </source>
</evidence>
<evidence type="ECO:0000313" key="3">
    <source>
        <dbReference type="Proteomes" id="UP001163152"/>
    </source>
</evidence>
<keyword evidence="3" id="KW-1185">Reference proteome</keyword>
<dbReference type="KEGG" id="tsin:OXH18_22055"/>
<dbReference type="RefSeq" id="WP_268609633.1">
    <property type="nucleotide sequence ID" value="NZ_CP113797.1"/>
</dbReference>
<dbReference type="Proteomes" id="UP001163152">
    <property type="component" value="Chromosome"/>
</dbReference>